<dbReference type="EMBL" id="CP012176">
    <property type="protein sequence ID" value="AKV82512.1"/>
    <property type="molecule type" value="Genomic_DNA"/>
</dbReference>
<evidence type="ECO:0000313" key="2">
    <source>
        <dbReference type="Proteomes" id="UP000056255"/>
    </source>
</evidence>
<reference evidence="1 2" key="1">
    <citation type="submission" date="2015-07" db="EMBL/GenBank/DDBJ databases">
        <title>Physiological, transcriptional responses and genome re-sequencing of acid resistant extremely thermoacidophilic Metallosphaera sedula SARC-M1.</title>
        <authorList>
            <person name="Ai C."/>
            <person name="McCarthy S."/>
            <person name="Eckrich V."/>
            <person name="Rudrappa D."/>
            <person name="Qiu G."/>
            <person name="Blum P."/>
        </authorList>
    </citation>
    <scope>NUCLEOTIDE SEQUENCE [LARGE SCALE GENOMIC DNA]</scope>
    <source>
        <strain evidence="1 2">SARC-M1</strain>
    </source>
</reference>
<proteinExistence type="predicted"/>
<protein>
    <submittedName>
        <fullName evidence="1">Uncharacterized protein</fullName>
    </submittedName>
</protein>
<sequence>MLLAILVVVIVVSVTTMVLLLTFLTNASGKFVSTSALDSKLGGNWVVVNEGRISDPTGVSPIIEMLSNSSTETLYSSYHSSNANLTILVFQYQSASRLPEVVNSIAKIYRVLNWSIKNVTGEVNGICVSSAHYQYLYAYYRNYVILVVLNGTVTPSESMEIAVLQQQALG</sequence>
<dbReference type="Proteomes" id="UP000056255">
    <property type="component" value="Chromosome"/>
</dbReference>
<dbReference type="AlphaFoldDB" id="A0A0K1T644"/>
<gene>
    <name evidence="1" type="ORF">MsedE_0393</name>
</gene>
<accession>A0A0K1T644</accession>
<organism evidence="1 2">
    <name type="scientific">Metallosphaera sedula</name>
    <dbReference type="NCBI Taxonomy" id="43687"/>
    <lineage>
        <taxon>Archaea</taxon>
        <taxon>Thermoproteota</taxon>
        <taxon>Thermoprotei</taxon>
        <taxon>Sulfolobales</taxon>
        <taxon>Sulfolobaceae</taxon>
        <taxon>Metallosphaera</taxon>
    </lineage>
</organism>
<evidence type="ECO:0000313" key="1">
    <source>
        <dbReference type="EMBL" id="AKV82512.1"/>
    </source>
</evidence>
<name>A0A0K1T644_9CREN</name>
<dbReference type="PATRIC" id="fig|43687.9.peg.391"/>